<organism evidence="1">
    <name type="scientific">Arundo donax</name>
    <name type="common">Giant reed</name>
    <name type="synonym">Donax arundinaceus</name>
    <dbReference type="NCBI Taxonomy" id="35708"/>
    <lineage>
        <taxon>Eukaryota</taxon>
        <taxon>Viridiplantae</taxon>
        <taxon>Streptophyta</taxon>
        <taxon>Embryophyta</taxon>
        <taxon>Tracheophyta</taxon>
        <taxon>Spermatophyta</taxon>
        <taxon>Magnoliopsida</taxon>
        <taxon>Liliopsida</taxon>
        <taxon>Poales</taxon>
        <taxon>Poaceae</taxon>
        <taxon>PACMAD clade</taxon>
        <taxon>Arundinoideae</taxon>
        <taxon>Arundineae</taxon>
        <taxon>Arundo</taxon>
    </lineage>
</organism>
<name>A0A0A9DDE8_ARUDO</name>
<sequence length="130" mass="12985">MRVLFELPDPILRSPLFPEDGFGGGAGGGGGCEAAPAICDDPVPNGTELPCSNWSGDWSPVSSSTKKAGSITLESSLGGFSLAALSSAELELSDTGSSGLKGLLLLLIFSLPSCRCSVISSEADSSSGCG</sequence>
<dbReference type="AlphaFoldDB" id="A0A0A9DDE8"/>
<proteinExistence type="predicted"/>
<accession>A0A0A9DDE8</accession>
<reference evidence="1" key="2">
    <citation type="journal article" date="2015" name="Data Brief">
        <title>Shoot transcriptome of the giant reed, Arundo donax.</title>
        <authorList>
            <person name="Barrero R.A."/>
            <person name="Guerrero F.D."/>
            <person name="Moolhuijzen P."/>
            <person name="Goolsby J.A."/>
            <person name="Tidwell J."/>
            <person name="Bellgard S.E."/>
            <person name="Bellgard M.I."/>
        </authorList>
    </citation>
    <scope>NUCLEOTIDE SEQUENCE</scope>
    <source>
        <tissue evidence="1">Shoot tissue taken approximately 20 cm above the soil surface</tissue>
    </source>
</reference>
<protein>
    <submittedName>
        <fullName evidence="1">Uncharacterized protein</fullName>
    </submittedName>
</protein>
<dbReference type="EMBL" id="GBRH01213187">
    <property type="protein sequence ID" value="JAD84708.1"/>
    <property type="molecule type" value="Transcribed_RNA"/>
</dbReference>
<reference evidence="1" key="1">
    <citation type="submission" date="2014-09" db="EMBL/GenBank/DDBJ databases">
        <authorList>
            <person name="Magalhaes I.L.F."/>
            <person name="Oliveira U."/>
            <person name="Santos F.R."/>
            <person name="Vidigal T.H.D.A."/>
            <person name="Brescovit A.D."/>
            <person name="Santos A.J."/>
        </authorList>
    </citation>
    <scope>NUCLEOTIDE SEQUENCE</scope>
    <source>
        <tissue evidence="1">Shoot tissue taken approximately 20 cm above the soil surface</tissue>
    </source>
</reference>
<dbReference type="PROSITE" id="PS51257">
    <property type="entry name" value="PROKAR_LIPOPROTEIN"/>
    <property type="match status" value="1"/>
</dbReference>
<evidence type="ECO:0000313" key="1">
    <source>
        <dbReference type="EMBL" id="JAD84708.1"/>
    </source>
</evidence>